<evidence type="ECO:0000256" key="1">
    <source>
        <dbReference type="ARBA" id="ARBA00010502"/>
    </source>
</evidence>
<dbReference type="InterPro" id="IPR008406">
    <property type="entry name" value="DRM/ARP"/>
</dbReference>
<proteinExistence type="inferred from homology"/>
<evidence type="ECO:0000256" key="4">
    <source>
        <dbReference type="SAM" id="MobiDB-lite"/>
    </source>
</evidence>
<evidence type="ECO:0000313" key="7">
    <source>
        <dbReference type="EMBL" id="KAG6586243.1"/>
    </source>
</evidence>
<feature type="domain" description="Folate receptor-like" evidence="6">
    <location>
        <begin position="204"/>
        <end position="334"/>
    </location>
</feature>
<feature type="transmembrane region" description="Helical" evidence="5">
    <location>
        <begin position="392"/>
        <end position="411"/>
    </location>
</feature>
<evidence type="ECO:0000259" key="6">
    <source>
        <dbReference type="Pfam" id="PF03024"/>
    </source>
</evidence>
<sequence length="453" mass="49577">MGLLDQLWDDTVAGPRPDSGLGKLRKHSTFTGRNSSGSKELDGGSARSYGEESSQSSVRITRSIMILRPPGYQSGSPPISPAGSSSPASPFSGSPSGFEEGRSPTHTQRQPIVDPGALLLLTTLLWLMQDSTVFFEWLLQSTKSMALDRCSFQKMAQRTKNMNIWYLFMMLNFNLLLPFSSGESNDVCVSKGGRFTPFAMEGKPPKKVSKAQDLTLCRVFRKKTCCGVAQTYPALLSVRRLASTGEGNQECLQLWELLECSICDPLVGIQPGPPLICPSFCDRVFNACSDAYFSVDAKTQVLAPCGVNDFVCGRASEWVSNGTQLCSAAGFSVKIPNDESSCYGSKARLNSVANSWKSSPSVVVSQRTGHLGVLEDFQQWVKEMSLREQVSWLISSMVLSAGLLLALGISFNKMGPVTRQESGKEVEDDCHLTSKEILLAYFARFIMWLKTQL</sequence>
<dbReference type="InterPro" id="IPR018143">
    <property type="entry name" value="Folate_rcpt-like"/>
</dbReference>
<dbReference type="PANTHER" id="PTHR37390">
    <property type="entry name" value="OS02G0592500 PROTEIN"/>
    <property type="match status" value="1"/>
</dbReference>
<feature type="compositionally biased region" description="Polar residues" evidence="4">
    <location>
        <begin position="29"/>
        <end position="38"/>
    </location>
</feature>
<evidence type="ECO:0000256" key="5">
    <source>
        <dbReference type="SAM" id="Phobius"/>
    </source>
</evidence>
<reference evidence="7 8" key="1">
    <citation type="journal article" date="2021" name="Hortic Res">
        <title>The domestication of Cucurbita argyrosperma as revealed by the genome of its wild relative.</title>
        <authorList>
            <person name="Barrera-Redondo J."/>
            <person name="Sanchez-de la Vega G."/>
            <person name="Aguirre-Liguori J.A."/>
            <person name="Castellanos-Morales G."/>
            <person name="Gutierrez-Guerrero Y.T."/>
            <person name="Aguirre-Dugua X."/>
            <person name="Aguirre-Planter E."/>
            <person name="Tenaillon M.I."/>
            <person name="Lira-Saade R."/>
            <person name="Eguiarte L.E."/>
        </authorList>
    </citation>
    <scope>NUCLEOTIDE SEQUENCE [LARGE SCALE GENOMIC DNA]</scope>
    <source>
        <strain evidence="7">JBR-2021</strain>
    </source>
</reference>
<keyword evidence="5" id="KW-0812">Transmembrane</keyword>
<keyword evidence="8" id="KW-1185">Reference proteome</keyword>
<dbReference type="AlphaFoldDB" id="A0AAV6MV17"/>
<dbReference type="EMBL" id="JAGKQH010000012">
    <property type="protein sequence ID" value="KAG6586243.1"/>
    <property type="molecule type" value="Genomic_DNA"/>
</dbReference>
<keyword evidence="2" id="KW-0732">Signal</keyword>
<keyword evidence="5" id="KW-1133">Transmembrane helix</keyword>
<evidence type="ECO:0000313" key="8">
    <source>
        <dbReference type="Proteomes" id="UP000685013"/>
    </source>
</evidence>
<comment type="similarity">
    <text evidence="1">Belongs to the DRM1/ARP family.</text>
</comment>
<gene>
    <name evidence="7" type="ORF">SDJN03_18976</name>
</gene>
<feature type="non-terminal residue" evidence="7">
    <location>
        <position position="1"/>
    </location>
</feature>
<evidence type="ECO:0000256" key="2">
    <source>
        <dbReference type="ARBA" id="ARBA00022729"/>
    </source>
</evidence>
<comment type="caution">
    <text evidence="7">The sequence shown here is derived from an EMBL/GenBank/DDBJ whole genome shotgun (WGS) entry which is preliminary data.</text>
</comment>
<dbReference type="PANTHER" id="PTHR37390:SF1">
    <property type="entry name" value="FOLATE-BINDING PROTEIN 1"/>
    <property type="match status" value="1"/>
</dbReference>
<name>A0AAV6MV17_9ROSI</name>
<keyword evidence="5" id="KW-0472">Membrane</keyword>
<protein>
    <submittedName>
        <fullName evidence="7">Dormancy-associated protein-like 3</fullName>
    </submittedName>
</protein>
<feature type="region of interest" description="Disordered" evidence="4">
    <location>
        <begin position="70"/>
        <end position="110"/>
    </location>
</feature>
<dbReference type="Pfam" id="PF05564">
    <property type="entry name" value="Auxin_repressed"/>
    <property type="match status" value="1"/>
</dbReference>
<dbReference type="InterPro" id="IPR053305">
    <property type="entry name" value="Folate-binding_rcpt-like"/>
</dbReference>
<feature type="compositionally biased region" description="Low complexity" evidence="4">
    <location>
        <begin position="74"/>
        <end position="98"/>
    </location>
</feature>
<evidence type="ECO:0000256" key="3">
    <source>
        <dbReference type="ARBA" id="ARBA00023157"/>
    </source>
</evidence>
<keyword evidence="3" id="KW-1015">Disulfide bond</keyword>
<dbReference type="Pfam" id="PF03024">
    <property type="entry name" value="Folate_rec"/>
    <property type="match status" value="1"/>
</dbReference>
<dbReference type="Proteomes" id="UP000685013">
    <property type="component" value="Chromosome 12"/>
</dbReference>
<organism evidence="7 8">
    <name type="scientific">Cucurbita argyrosperma subsp. sororia</name>
    <dbReference type="NCBI Taxonomy" id="37648"/>
    <lineage>
        <taxon>Eukaryota</taxon>
        <taxon>Viridiplantae</taxon>
        <taxon>Streptophyta</taxon>
        <taxon>Embryophyta</taxon>
        <taxon>Tracheophyta</taxon>
        <taxon>Spermatophyta</taxon>
        <taxon>Magnoliopsida</taxon>
        <taxon>eudicotyledons</taxon>
        <taxon>Gunneridae</taxon>
        <taxon>Pentapetalae</taxon>
        <taxon>rosids</taxon>
        <taxon>fabids</taxon>
        <taxon>Cucurbitales</taxon>
        <taxon>Cucurbitaceae</taxon>
        <taxon>Cucurbiteae</taxon>
        <taxon>Cucurbita</taxon>
    </lineage>
</organism>
<accession>A0AAV6MV17</accession>
<feature type="region of interest" description="Disordered" evidence="4">
    <location>
        <begin position="1"/>
        <end position="57"/>
    </location>
</feature>